<dbReference type="AlphaFoldDB" id="A0A8E2JRC0"/>
<evidence type="ECO:0000256" key="3">
    <source>
        <dbReference type="SAM" id="SignalP"/>
    </source>
</evidence>
<feature type="compositionally biased region" description="Polar residues" evidence="1">
    <location>
        <begin position="422"/>
        <end position="432"/>
    </location>
</feature>
<reference evidence="5 6" key="1">
    <citation type="journal article" date="2016" name="Nat. Commun.">
        <title>Ectomycorrhizal ecology is imprinted in the genome of the dominant symbiotic fungus Cenococcum geophilum.</title>
        <authorList>
            <consortium name="DOE Joint Genome Institute"/>
            <person name="Peter M."/>
            <person name="Kohler A."/>
            <person name="Ohm R.A."/>
            <person name="Kuo A."/>
            <person name="Krutzmann J."/>
            <person name="Morin E."/>
            <person name="Arend M."/>
            <person name="Barry K.W."/>
            <person name="Binder M."/>
            <person name="Choi C."/>
            <person name="Clum A."/>
            <person name="Copeland A."/>
            <person name="Grisel N."/>
            <person name="Haridas S."/>
            <person name="Kipfer T."/>
            <person name="LaButti K."/>
            <person name="Lindquist E."/>
            <person name="Lipzen A."/>
            <person name="Maire R."/>
            <person name="Meier B."/>
            <person name="Mihaltcheva S."/>
            <person name="Molinier V."/>
            <person name="Murat C."/>
            <person name="Poggeler S."/>
            <person name="Quandt C.A."/>
            <person name="Sperisen C."/>
            <person name="Tritt A."/>
            <person name="Tisserant E."/>
            <person name="Crous P.W."/>
            <person name="Henrissat B."/>
            <person name="Nehls U."/>
            <person name="Egli S."/>
            <person name="Spatafora J.W."/>
            <person name="Grigoriev I.V."/>
            <person name="Martin F.M."/>
        </authorList>
    </citation>
    <scope>NUCLEOTIDE SEQUENCE [LARGE SCALE GENOMIC DNA]</scope>
    <source>
        <strain evidence="5 6">CBS 207.34</strain>
    </source>
</reference>
<feature type="region of interest" description="Disordered" evidence="1">
    <location>
        <begin position="420"/>
        <end position="467"/>
    </location>
</feature>
<dbReference type="Proteomes" id="UP000250140">
    <property type="component" value="Unassembled WGS sequence"/>
</dbReference>
<keyword evidence="3" id="KW-0732">Signal</keyword>
<dbReference type="Pfam" id="PF14295">
    <property type="entry name" value="PAN_4"/>
    <property type="match status" value="2"/>
</dbReference>
<sequence length="467" mass="50278">MRIDRSWLQSLCSWTLISIAALSTGAAIEIFEIGSLDAAEPQTRDLEVRASSQCPSSYQSDNGMNFTIYCNENIPFSDVFQPFAVSTMEECMERCSRYWGASQGCYGVVWNQNTTDCWIKNSTISTIGIYPETGTHAALVPRSQLSPLDTSCPFDDLSVQTLSSGEGFTIHCGKVIGGFDDCFQEYPECLSSPFIGYWHADSLQECMRICAQSHPLCLAVSWNPGMEIGYANCWPKTGSGNAIADPATGQGVLHTAVVTSIETINTTCPSDNSYTTSGKTFDIHCGQLNTGTNITAVHRANLTSCLDTCANNKQGCVSVVFDSTLQGGFQNCYLQNTTSVIRDNANTTFALLTGTSIPTSTPSGTNSPASSGGSSSSKAWIAGPVIGGIVAIALIIGAFLWWRKRTAQHKQQEYSLAPANHYSPTELDSSQAAEMGTTEMGQVYGNQTGVKYKHQSQTAQPPQELPT</sequence>
<proteinExistence type="predicted"/>
<evidence type="ECO:0000259" key="4">
    <source>
        <dbReference type="PROSITE" id="PS50948"/>
    </source>
</evidence>
<keyword evidence="6" id="KW-1185">Reference proteome</keyword>
<keyword evidence="2" id="KW-1133">Transmembrane helix</keyword>
<evidence type="ECO:0000256" key="1">
    <source>
        <dbReference type="SAM" id="MobiDB-lite"/>
    </source>
</evidence>
<protein>
    <recommendedName>
        <fullName evidence="4">Apple domain-containing protein</fullName>
    </recommendedName>
</protein>
<evidence type="ECO:0000313" key="6">
    <source>
        <dbReference type="Proteomes" id="UP000250140"/>
    </source>
</evidence>
<keyword evidence="2" id="KW-0472">Membrane</keyword>
<dbReference type="PROSITE" id="PS50948">
    <property type="entry name" value="PAN"/>
    <property type="match status" value="1"/>
</dbReference>
<dbReference type="InterPro" id="IPR003609">
    <property type="entry name" value="Pan_app"/>
</dbReference>
<feature type="domain" description="Apple" evidence="4">
    <location>
        <begin position="268"/>
        <end position="356"/>
    </location>
</feature>
<name>A0A8E2JRC0_9PEZI</name>
<keyword evidence="2" id="KW-0812">Transmembrane</keyword>
<dbReference type="EMBL" id="KV750098">
    <property type="protein sequence ID" value="OCL06289.1"/>
    <property type="molecule type" value="Genomic_DNA"/>
</dbReference>
<feature type="compositionally biased region" description="Polar residues" evidence="1">
    <location>
        <begin position="444"/>
        <end position="467"/>
    </location>
</feature>
<evidence type="ECO:0000256" key="2">
    <source>
        <dbReference type="SAM" id="Phobius"/>
    </source>
</evidence>
<evidence type="ECO:0000313" key="5">
    <source>
        <dbReference type="EMBL" id="OCL06289.1"/>
    </source>
</evidence>
<feature type="chain" id="PRO_5034621987" description="Apple domain-containing protein" evidence="3">
    <location>
        <begin position="28"/>
        <end position="467"/>
    </location>
</feature>
<dbReference type="Pfam" id="PF00024">
    <property type="entry name" value="PAN_1"/>
    <property type="match status" value="1"/>
</dbReference>
<dbReference type="Gene3D" id="3.50.4.10">
    <property type="entry name" value="Hepatocyte Growth Factor"/>
    <property type="match status" value="1"/>
</dbReference>
<gene>
    <name evidence="5" type="ORF">AOQ84DRAFT_440929</name>
</gene>
<dbReference type="OrthoDB" id="3943216at2759"/>
<accession>A0A8E2JRC0</accession>
<feature type="transmembrane region" description="Helical" evidence="2">
    <location>
        <begin position="379"/>
        <end position="402"/>
    </location>
</feature>
<organism evidence="5 6">
    <name type="scientific">Glonium stellatum</name>
    <dbReference type="NCBI Taxonomy" id="574774"/>
    <lineage>
        <taxon>Eukaryota</taxon>
        <taxon>Fungi</taxon>
        <taxon>Dikarya</taxon>
        <taxon>Ascomycota</taxon>
        <taxon>Pezizomycotina</taxon>
        <taxon>Dothideomycetes</taxon>
        <taxon>Pleosporomycetidae</taxon>
        <taxon>Gloniales</taxon>
        <taxon>Gloniaceae</taxon>
        <taxon>Glonium</taxon>
    </lineage>
</organism>
<feature type="signal peptide" evidence="3">
    <location>
        <begin position="1"/>
        <end position="27"/>
    </location>
</feature>